<feature type="domain" description="Amino acid transporter transmembrane" evidence="8">
    <location>
        <begin position="41"/>
        <end position="473"/>
    </location>
</feature>
<dbReference type="Proteomes" id="UP001055439">
    <property type="component" value="Chromosome 8"/>
</dbReference>
<sequence length="489" mass="54898">MLMHNKWEWRWQRKVTCLWPWNHPCFGEMEMEESGEDGRVRTGTVWTATAHVITAIVGSGVLTLPWSVAQLGWILGPVVLVFFAFVTYFTAILQSDCYRFPDPTKGRRNHTYMDAIRACLGRKDVLICGITQYSLLWGTMVGYTITSVMSMMAIDLSMCFHNKGPNASCEVSGTLYVVIFGAMEVLLSQFPSLEKVTVLSYIAAAMSFAYSSIGLCLCLLEFSSHPKFKGTLTGVQVGTRNVSSTIKIWDSFQALGNVAFAYTFSMLLIEIQDTLKSPPSENSTMKKASIYGIGLTTLFYISLGCLGYATFGNDTPGNILTGFRKPIWLIDIANLAVLIHLFGAYQLFAQPIFAFYEQWSAKKWPNAGFFQRVYTLNLPFSKSRSIKFTLCKLILRTLFVLVTTVVAMMLPFFNAVVGLLGALGFWPLTVYYPMSMYMSQAKIKKRQFKWVMLQVLSLVCLFISLVAIIGSVADITEHLKHAELFKIKL</sequence>
<feature type="transmembrane region" description="Helical" evidence="7">
    <location>
        <begin position="450"/>
        <end position="473"/>
    </location>
</feature>
<reference evidence="9" key="1">
    <citation type="submission" date="2022-05" db="EMBL/GenBank/DDBJ databases">
        <title>The Musa troglodytarum L. genome provides insights into the mechanism of non-climacteric behaviour and enrichment of carotenoids.</title>
        <authorList>
            <person name="Wang J."/>
        </authorList>
    </citation>
    <scope>NUCLEOTIDE SEQUENCE</scope>
    <source>
        <tissue evidence="9">Leaf</tissue>
    </source>
</reference>
<keyword evidence="10" id="KW-1185">Reference proteome</keyword>
<dbReference type="InterPro" id="IPR013057">
    <property type="entry name" value="AA_transpt_TM"/>
</dbReference>
<feature type="transmembrane region" description="Helical" evidence="7">
    <location>
        <begin position="332"/>
        <end position="356"/>
    </location>
</feature>
<evidence type="ECO:0000256" key="2">
    <source>
        <dbReference type="ARBA" id="ARBA00022448"/>
    </source>
</evidence>
<keyword evidence="6 7" id="KW-0472">Membrane</keyword>
<evidence type="ECO:0000256" key="4">
    <source>
        <dbReference type="ARBA" id="ARBA00022970"/>
    </source>
</evidence>
<feature type="transmembrane region" description="Helical" evidence="7">
    <location>
        <begin position="198"/>
        <end position="220"/>
    </location>
</feature>
<proteinExistence type="predicted"/>
<evidence type="ECO:0000256" key="1">
    <source>
        <dbReference type="ARBA" id="ARBA00004370"/>
    </source>
</evidence>
<evidence type="ECO:0000256" key="5">
    <source>
        <dbReference type="ARBA" id="ARBA00022989"/>
    </source>
</evidence>
<keyword evidence="4" id="KW-0029">Amino-acid transport</keyword>
<gene>
    <name evidence="9" type="ORF">MUK42_17467</name>
</gene>
<evidence type="ECO:0000256" key="7">
    <source>
        <dbReference type="SAM" id="Phobius"/>
    </source>
</evidence>
<protein>
    <submittedName>
        <fullName evidence="9">Amino acid permease</fullName>
    </submittedName>
</protein>
<dbReference type="GO" id="GO:0016020">
    <property type="term" value="C:membrane"/>
    <property type="evidence" value="ECO:0007669"/>
    <property type="project" value="UniProtKB-SubCell"/>
</dbReference>
<dbReference type="GO" id="GO:0006865">
    <property type="term" value="P:amino acid transport"/>
    <property type="evidence" value="ECO:0007669"/>
    <property type="project" value="UniProtKB-KW"/>
</dbReference>
<dbReference type="Gene3D" id="1.20.1740.10">
    <property type="entry name" value="Amino acid/polyamine transporter I"/>
    <property type="match status" value="1"/>
</dbReference>
<feature type="transmembrane region" description="Helical" evidence="7">
    <location>
        <begin position="140"/>
        <end position="161"/>
    </location>
</feature>
<dbReference type="OrthoDB" id="40134at2759"/>
<keyword evidence="3 7" id="KW-0812">Transmembrane</keyword>
<comment type="subcellular location">
    <subcellularLocation>
        <location evidence="1">Membrane</location>
    </subcellularLocation>
</comment>
<evidence type="ECO:0000313" key="9">
    <source>
        <dbReference type="EMBL" id="URE22445.1"/>
    </source>
</evidence>
<evidence type="ECO:0000256" key="6">
    <source>
        <dbReference type="ARBA" id="ARBA00023136"/>
    </source>
</evidence>
<dbReference type="AlphaFoldDB" id="A0A9E7KPA9"/>
<dbReference type="EMBL" id="CP097510">
    <property type="protein sequence ID" value="URE22445.1"/>
    <property type="molecule type" value="Genomic_DNA"/>
</dbReference>
<feature type="transmembrane region" description="Helical" evidence="7">
    <location>
        <begin position="419"/>
        <end position="438"/>
    </location>
</feature>
<feature type="transmembrane region" description="Helical" evidence="7">
    <location>
        <begin position="71"/>
        <end position="93"/>
    </location>
</feature>
<evidence type="ECO:0000313" key="10">
    <source>
        <dbReference type="Proteomes" id="UP001055439"/>
    </source>
</evidence>
<keyword evidence="5 7" id="KW-1133">Transmembrane helix</keyword>
<dbReference type="PANTHER" id="PTHR48017">
    <property type="entry name" value="OS05G0424000 PROTEIN-RELATED"/>
    <property type="match status" value="1"/>
</dbReference>
<evidence type="ECO:0000256" key="3">
    <source>
        <dbReference type="ARBA" id="ARBA00022692"/>
    </source>
</evidence>
<accession>A0A9E7KPA9</accession>
<name>A0A9E7KPA9_9LILI</name>
<dbReference type="Pfam" id="PF01490">
    <property type="entry name" value="Aa_trans"/>
    <property type="match status" value="1"/>
</dbReference>
<evidence type="ECO:0000259" key="8">
    <source>
        <dbReference type="Pfam" id="PF01490"/>
    </source>
</evidence>
<keyword evidence="2" id="KW-0813">Transport</keyword>
<feature type="transmembrane region" description="Helical" evidence="7">
    <location>
        <begin position="393"/>
        <end position="413"/>
    </location>
</feature>
<feature type="transmembrane region" description="Helical" evidence="7">
    <location>
        <begin position="290"/>
        <end position="312"/>
    </location>
</feature>
<feature type="transmembrane region" description="Helical" evidence="7">
    <location>
        <begin position="45"/>
        <end position="64"/>
    </location>
</feature>
<organism evidence="9 10">
    <name type="scientific">Musa troglodytarum</name>
    <name type="common">fe'i banana</name>
    <dbReference type="NCBI Taxonomy" id="320322"/>
    <lineage>
        <taxon>Eukaryota</taxon>
        <taxon>Viridiplantae</taxon>
        <taxon>Streptophyta</taxon>
        <taxon>Embryophyta</taxon>
        <taxon>Tracheophyta</taxon>
        <taxon>Spermatophyta</taxon>
        <taxon>Magnoliopsida</taxon>
        <taxon>Liliopsida</taxon>
        <taxon>Zingiberales</taxon>
        <taxon>Musaceae</taxon>
        <taxon>Musa</taxon>
    </lineage>
</organism>